<name>A6YFS5_9MICC</name>
<organism evidence="1">
    <name type="scientific">Arthrobacter sp. Chr15</name>
    <dbReference type="NCBI Taxonomy" id="447032"/>
    <lineage>
        <taxon>Bacteria</taxon>
        <taxon>Bacillati</taxon>
        <taxon>Actinomycetota</taxon>
        <taxon>Actinomycetes</taxon>
        <taxon>Micrococcales</taxon>
        <taxon>Micrococcaceae</taxon>
        <taxon>Arthrobacter</taxon>
    </lineage>
</organism>
<protein>
    <submittedName>
        <fullName evidence="1">Uncharacterized protein</fullName>
    </submittedName>
</protein>
<accession>A6YFS5</accession>
<keyword evidence="1" id="KW-0614">Plasmid</keyword>
<geneLocation type="plasmid" evidence="1">
    <name>pChr15</name>
</geneLocation>
<evidence type="ECO:0000313" key="1">
    <source>
        <dbReference type="EMBL" id="ABR67086.1"/>
    </source>
</evidence>
<dbReference type="EMBL" id="EF495212">
    <property type="protein sequence ID" value="ABR67086.1"/>
    <property type="molecule type" value="Genomic_DNA"/>
</dbReference>
<proteinExistence type="predicted"/>
<reference evidence="1" key="1">
    <citation type="journal article" date="2008" name="Plasmid">
        <title>Comparative analysis of eight Arthrobacter plasmids.</title>
        <authorList>
            <person name="Jerke K."/>
            <person name="Nakatsu C.H."/>
            <person name="Beasley F."/>
            <person name="Konopka A."/>
        </authorList>
    </citation>
    <scope>NUCLEOTIDE SEQUENCE</scope>
    <source>
        <strain evidence="1">Chr15</strain>
        <plasmid evidence="1">pChr15</plasmid>
    </source>
</reference>
<dbReference type="AlphaFoldDB" id="A6YFS5"/>
<sequence>MWAGGPPRVAARVGGCRRRTAVSASGPPRVPWCARQPQSLHCPGRRGGGLCERPGFRCAPTRIWASSPLRSVAGCWVLPVRRRAPARHHLCVYDVFCGCPADHTVPLRLKLLTPSFLRGPAALEFFDGAPASLISFRRFPAPCPGGRSRLRRPR</sequence>